<proteinExistence type="predicted"/>
<keyword evidence="1" id="KW-0812">Transmembrane</keyword>
<keyword evidence="1" id="KW-0472">Membrane</keyword>
<dbReference type="SUPFAM" id="SSF81321">
    <property type="entry name" value="Family A G protein-coupled receptor-like"/>
    <property type="match status" value="1"/>
</dbReference>
<feature type="transmembrane region" description="Helical" evidence="1">
    <location>
        <begin position="12"/>
        <end position="32"/>
    </location>
</feature>
<feature type="transmembrane region" description="Helical" evidence="1">
    <location>
        <begin position="87"/>
        <end position="107"/>
    </location>
</feature>
<gene>
    <name evidence="2" type="ORF">MGAL_10B057163</name>
</gene>
<feature type="transmembrane region" description="Helical" evidence="1">
    <location>
        <begin position="248"/>
        <end position="267"/>
    </location>
</feature>
<dbReference type="Proteomes" id="UP000596742">
    <property type="component" value="Unassembled WGS sequence"/>
</dbReference>
<name>A0A8B6F5L4_MYTGA</name>
<accession>A0A8B6F5L4</accession>
<feature type="transmembrane region" description="Helical" evidence="1">
    <location>
        <begin position="218"/>
        <end position="242"/>
    </location>
</feature>
<protein>
    <submittedName>
        <fullName evidence="2">Uncharacterized protein</fullName>
    </submittedName>
</protein>
<dbReference type="EMBL" id="UYJE01006201">
    <property type="protein sequence ID" value="VDI43920.1"/>
    <property type="molecule type" value="Genomic_DNA"/>
</dbReference>
<dbReference type="AlphaFoldDB" id="A0A8B6F5L4"/>
<keyword evidence="1" id="KW-1133">Transmembrane helix</keyword>
<keyword evidence="3" id="KW-1185">Reference proteome</keyword>
<reference evidence="2" key="1">
    <citation type="submission" date="2018-11" db="EMBL/GenBank/DDBJ databases">
        <authorList>
            <person name="Alioto T."/>
            <person name="Alioto T."/>
        </authorList>
    </citation>
    <scope>NUCLEOTIDE SEQUENCE</scope>
</reference>
<feature type="transmembrane region" description="Helical" evidence="1">
    <location>
        <begin position="44"/>
        <end position="67"/>
    </location>
</feature>
<sequence>MYIHFHYPGYFWVSFVLLFLGILFNSIFLWISTKSPTRRKLTDFTISVACTASTLKGFSLLVNFLVGQHEDTTSNKDVFNGTDTTNFFLDGMYTWSVLILNIFRYKLLGKLNSSQNQTCHKKTSKKCILFLTLVLFLISAGYAVNLQFNNSSTSKNIIIHVLDVLTKDAAFMISTLLNIITIFGVYKVRSGRINSIRPSSRPSAWHDAQRSSILLRQFMLALIFQIVFYVIPCILLHVSQFITQKELHYIVEMTLVLLTPCAFGILAKPRRGFLLEFLCLRKSSEHDIPKLTAERNTPQGRTESTIQRDNRTKTVPDSSINFCHSSELPMNVTSIMTDTKIQEKDIKTDFEKHSPSRQYFTDLTIKNGTPKTYSIQRYIKPKKSTEMSNISCESDTSVFGSFSDICSTIQRPISRQGRQECFIEINQQTGRSISTIIQRKTTITTLLQRDTSVSDVLSIM</sequence>
<dbReference type="Gene3D" id="1.20.1070.10">
    <property type="entry name" value="Rhodopsin 7-helix transmembrane proteins"/>
    <property type="match status" value="1"/>
</dbReference>
<organism evidence="2 3">
    <name type="scientific">Mytilus galloprovincialis</name>
    <name type="common">Mediterranean mussel</name>
    <dbReference type="NCBI Taxonomy" id="29158"/>
    <lineage>
        <taxon>Eukaryota</taxon>
        <taxon>Metazoa</taxon>
        <taxon>Spiralia</taxon>
        <taxon>Lophotrochozoa</taxon>
        <taxon>Mollusca</taxon>
        <taxon>Bivalvia</taxon>
        <taxon>Autobranchia</taxon>
        <taxon>Pteriomorphia</taxon>
        <taxon>Mytilida</taxon>
        <taxon>Mytiloidea</taxon>
        <taxon>Mytilidae</taxon>
        <taxon>Mytilinae</taxon>
        <taxon>Mytilus</taxon>
    </lineage>
</organism>
<evidence type="ECO:0000256" key="1">
    <source>
        <dbReference type="SAM" id="Phobius"/>
    </source>
</evidence>
<dbReference type="OrthoDB" id="10321715at2759"/>
<evidence type="ECO:0000313" key="3">
    <source>
        <dbReference type="Proteomes" id="UP000596742"/>
    </source>
</evidence>
<feature type="transmembrane region" description="Helical" evidence="1">
    <location>
        <begin position="128"/>
        <end position="149"/>
    </location>
</feature>
<feature type="transmembrane region" description="Helical" evidence="1">
    <location>
        <begin position="169"/>
        <end position="188"/>
    </location>
</feature>
<evidence type="ECO:0000313" key="2">
    <source>
        <dbReference type="EMBL" id="VDI43920.1"/>
    </source>
</evidence>
<comment type="caution">
    <text evidence="2">The sequence shown here is derived from an EMBL/GenBank/DDBJ whole genome shotgun (WGS) entry which is preliminary data.</text>
</comment>